<evidence type="ECO:0000313" key="3">
    <source>
        <dbReference type="Proteomes" id="UP001597297"/>
    </source>
</evidence>
<organism evidence="2 3">
    <name type="scientific">Rubritalea spongiae</name>
    <dbReference type="NCBI Taxonomy" id="430797"/>
    <lineage>
        <taxon>Bacteria</taxon>
        <taxon>Pseudomonadati</taxon>
        <taxon>Verrucomicrobiota</taxon>
        <taxon>Verrucomicrobiia</taxon>
        <taxon>Verrucomicrobiales</taxon>
        <taxon>Rubritaleaceae</taxon>
        <taxon>Rubritalea</taxon>
    </lineage>
</organism>
<evidence type="ECO:0000313" key="2">
    <source>
        <dbReference type="EMBL" id="MFD2275721.1"/>
    </source>
</evidence>
<comment type="caution">
    <text evidence="2">The sequence shown here is derived from an EMBL/GenBank/DDBJ whole genome shotgun (WGS) entry which is preliminary data.</text>
</comment>
<dbReference type="Proteomes" id="UP001597297">
    <property type="component" value="Unassembled WGS sequence"/>
</dbReference>
<dbReference type="RefSeq" id="WP_377094253.1">
    <property type="nucleotide sequence ID" value="NZ_JBHSJM010000001.1"/>
</dbReference>
<gene>
    <name evidence="2" type="ORF">ACFSQZ_04495</name>
</gene>
<dbReference type="InterPro" id="IPR021295">
    <property type="entry name" value="DUF2867"/>
</dbReference>
<dbReference type="InterPro" id="IPR016040">
    <property type="entry name" value="NAD(P)-bd_dom"/>
</dbReference>
<dbReference type="InterPro" id="IPR036291">
    <property type="entry name" value="NAD(P)-bd_dom_sf"/>
</dbReference>
<sequence length="490" mass="55093">MKVLVTGANGYIGLRLIPSLLDAGYEVVAQVRNASRFPLKDFEAWSSMLTLIEADYLETESLPPPDVLVGVESAYYLLHSMGAGEHFAEREKQCAKNFVDWLEQSECQQIVYLGGIAPAGEKLSEHLSSRMVVADVLASSGIPLTVLRASIIVGSGSASFEIIRDLVEKLPVMSTPKWTRTKCQPIAIRNVIHYLLGVIDGVVREECTGKSFDIGGPEVLTYQQMLKGYARVRGLWRLVVPVPFLSPKLSAYWLYFMTATSFPLARALVGSLHLQTTCEEDSISEIIPQSLLAYDEAIELALSRVAQNRVPSVWYDSMASGKFDARHIRNVKIPEHGVLHDTRECRIEVCREAVIDSVWSIGGAHGWPSMDWAWHLRGIMDKVFGGAGMRRGRRDQWDLRTGDALDFWRVVVADKEAGRLILYAEMKLPGEAWLEFIVSETKLKQRAVFRPRGLLGRLYWFCTYPFHLIIFPQMLKKLARGWDKLGSSWS</sequence>
<feature type="domain" description="NAD(P)-binding" evidence="1">
    <location>
        <begin position="7"/>
        <end position="148"/>
    </location>
</feature>
<protein>
    <submittedName>
        <fullName evidence="2">SDR family oxidoreductase</fullName>
    </submittedName>
</protein>
<evidence type="ECO:0000259" key="1">
    <source>
        <dbReference type="Pfam" id="PF13460"/>
    </source>
</evidence>
<dbReference type="Pfam" id="PF13460">
    <property type="entry name" value="NAD_binding_10"/>
    <property type="match status" value="1"/>
</dbReference>
<reference evidence="3" key="1">
    <citation type="journal article" date="2019" name="Int. J. Syst. Evol. Microbiol.">
        <title>The Global Catalogue of Microorganisms (GCM) 10K type strain sequencing project: providing services to taxonomists for standard genome sequencing and annotation.</title>
        <authorList>
            <consortium name="The Broad Institute Genomics Platform"/>
            <consortium name="The Broad Institute Genome Sequencing Center for Infectious Disease"/>
            <person name="Wu L."/>
            <person name="Ma J."/>
        </authorList>
    </citation>
    <scope>NUCLEOTIDE SEQUENCE [LARGE SCALE GENOMIC DNA]</scope>
    <source>
        <strain evidence="3">JCM 16545</strain>
    </source>
</reference>
<name>A0ABW5DZF7_9BACT</name>
<dbReference type="Pfam" id="PF11066">
    <property type="entry name" value="DUF2867"/>
    <property type="match status" value="1"/>
</dbReference>
<accession>A0ABW5DZF7</accession>
<dbReference type="Gene3D" id="3.40.50.720">
    <property type="entry name" value="NAD(P)-binding Rossmann-like Domain"/>
    <property type="match status" value="1"/>
</dbReference>
<dbReference type="SUPFAM" id="SSF51735">
    <property type="entry name" value="NAD(P)-binding Rossmann-fold domains"/>
    <property type="match status" value="1"/>
</dbReference>
<dbReference type="EMBL" id="JBHUJC010000012">
    <property type="protein sequence ID" value="MFD2275721.1"/>
    <property type="molecule type" value="Genomic_DNA"/>
</dbReference>
<proteinExistence type="predicted"/>
<keyword evidence="3" id="KW-1185">Reference proteome</keyword>